<comment type="similarity">
    <text evidence="2">Belongs to the oxidase-dependent Fe transporter (OFeT) (TC 9.A.10.1) family.</text>
</comment>
<protein>
    <submittedName>
        <fullName evidence="7">High-affinity iron permease</fullName>
    </submittedName>
</protein>
<organism evidence="7 8">
    <name type="scientific">Vibrio ishigakensis</name>
    <dbReference type="NCBI Taxonomy" id="1481914"/>
    <lineage>
        <taxon>Bacteria</taxon>
        <taxon>Pseudomonadati</taxon>
        <taxon>Pseudomonadota</taxon>
        <taxon>Gammaproteobacteria</taxon>
        <taxon>Vibrionales</taxon>
        <taxon>Vibrionaceae</taxon>
        <taxon>Vibrio</taxon>
    </lineage>
</organism>
<dbReference type="PANTHER" id="PTHR31632">
    <property type="entry name" value="IRON TRANSPORTER FTH1"/>
    <property type="match status" value="1"/>
</dbReference>
<feature type="transmembrane region" description="Helical" evidence="6">
    <location>
        <begin position="61"/>
        <end position="79"/>
    </location>
</feature>
<feature type="transmembrane region" description="Helical" evidence="6">
    <location>
        <begin position="129"/>
        <end position="149"/>
    </location>
</feature>
<dbReference type="AlphaFoldDB" id="A0A0B8P1Y1"/>
<comment type="caution">
    <text evidence="7">The sequence shown here is derived from an EMBL/GenBank/DDBJ whole genome shotgun (WGS) entry which is preliminary data.</text>
</comment>
<dbReference type="InterPro" id="IPR004923">
    <property type="entry name" value="FTR1/Fip1/EfeU"/>
</dbReference>
<feature type="transmembrane region" description="Helical" evidence="6">
    <location>
        <begin position="99"/>
        <end position="122"/>
    </location>
</feature>
<evidence type="ECO:0000313" key="8">
    <source>
        <dbReference type="Proteomes" id="UP000031670"/>
    </source>
</evidence>
<evidence type="ECO:0000256" key="4">
    <source>
        <dbReference type="ARBA" id="ARBA00022989"/>
    </source>
</evidence>
<keyword evidence="5 6" id="KW-0472">Membrane</keyword>
<gene>
    <name evidence="7" type="ORF">JCM19232_564</name>
</gene>
<dbReference type="Proteomes" id="UP000031670">
    <property type="component" value="Unassembled WGS sequence"/>
</dbReference>
<keyword evidence="3 6" id="KW-0812">Transmembrane</keyword>
<evidence type="ECO:0000256" key="1">
    <source>
        <dbReference type="ARBA" id="ARBA00004141"/>
    </source>
</evidence>
<feature type="transmembrane region" description="Helical" evidence="6">
    <location>
        <begin position="20"/>
        <end position="40"/>
    </location>
</feature>
<reference evidence="7 8" key="1">
    <citation type="submission" date="2015-01" db="EMBL/GenBank/DDBJ databases">
        <title>Vibrio sp. C5 JCM 19232 whole genome shotgun sequence.</title>
        <authorList>
            <person name="Sawabe T."/>
            <person name="Meirelles P."/>
            <person name="Feng G."/>
            <person name="Sayaka M."/>
            <person name="Hattori M."/>
            <person name="Ohkuma M."/>
        </authorList>
    </citation>
    <scope>NUCLEOTIDE SEQUENCE [LARGE SCALE GENOMIC DNA]</scope>
    <source>
        <strain evidence="7 8">JCM19232</strain>
    </source>
</reference>
<dbReference type="GO" id="GO:0015093">
    <property type="term" value="F:ferrous iron transmembrane transporter activity"/>
    <property type="evidence" value="ECO:0007669"/>
    <property type="project" value="TreeGrafter"/>
</dbReference>
<name>A0A0B8P1Y1_9VIBR</name>
<reference evidence="7 8" key="2">
    <citation type="submission" date="2015-01" db="EMBL/GenBank/DDBJ databases">
        <authorList>
            <consortium name="NBRP consortium"/>
            <person name="Sawabe T."/>
            <person name="Meirelles P."/>
            <person name="Feng G."/>
            <person name="Sayaka M."/>
            <person name="Hattori M."/>
            <person name="Ohkuma M."/>
        </authorList>
    </citation>
    <scope>NUCLEOTIDE SEQUENCE [LARGE SCALE GENOMIC DNA]</scope>
    <source>
        <strain evidence="7 8">JCM19232</strain>
    </source>
</reference>
<dbReference type="GO" id="GO:0033573">
    <property type="term" value="C:high-affinity iron permease complex"/>
    <property type="evidence" value="ECO:0007669"/>
    <property type="project" value="InterPro"/>
</dbReference>
<proteinExistence type="inferred from homology"/>
<keyword evidence="4 6" id="KW-1133">Transmembrane helix</keyword>
<sequence length="222" mass="23951">MLAFAALSSDAIHSLLKAKLTGAFILIFASLLIAWTVIWMKSEGKKLSQKLSSIDLESAKSPLLSLAVVATLTVVREGSEVVLFLLGLVSQNDTSTQDILVGSTLGALGALVTGVLMYLGLIRVNIAKVFDVFAVFMTFLSAGMAINAVSKLTAIDVIPAIIPQVWDTTPYFDHHSNWLALVMHVLLGYTEKPSLMQLIVYVAVLVTIFIMTKSVNRKLAQA</sequence>
<dbReference type="PANTHER" id="PTHR31632:SF2">
    <property type="entry name" value="PLASMA MEMBRANE IRON PERMEASE"/>
    <property type="match status" value="1"/>
</dbReference>
<comment type="subcellular location">
    <subcellularLocation>
        <location evidence="1">Membrane</location>
        <topology evidence="1">Multi-pass membrane protein</topology>
    </subcellularLocation>
</comment>
<dbReference type="Pfam" id="PF03239">
    <property type="entry name" value="FTR1"/>
    <property type="match status" value="1"/>
</dbReference>
<feature type="transmembrane region" description="Helical" evidence="6">
    <location>
        <begin position="194"/>
        <end position="212"/>
    </location>
</feature>
<evidence type="ECO:0000256" key="5">
    <source>
        <dbReference type="ARBA" id="ARBA00023136"/>
    </source>
</evidence>
<evidence type="ECO:0000256" key="2">
    <source>
        <dbReference type="ARBA" id="ARBA00008333"/>
    </source>
</evidence>
<accession>A0A0B8P1Y1</accession>
<evidence type="ECO:0000256" key="3">
    <source>
        <dbReference type="ARBA" id="ARBA00022692"/>
    </source>
</evidence>
<evidence type="ECO:0000313" key="7">
    <source>
        <dbReference type="EMBL" id="GAM60231.1"/>
    </source>
</evidence>
<evidence type="ECO:0000256" key="6">
    <source>
        <dbReference type="SAM" id="Phobius"/>
    </source>
</evidence>
<dbReference type="EMBL" id="BBSA01000001">
    <property type="protein sequence ID" value="GAM60231.1"/>
    <property type="molecule type" value="Genomic_DNA"/>
</dbReference>